<protein>
    <submittedName>
        <fullName evidence="1">Uncharacterized protein</fullName>
    </submittedName>
</protein>
<dbReference type="AlphaFoldDB" id="A0A0A9AHS9"/>
<reference evidence="1" key="1">
    <citation type="submission" date="2014-09" db="EMBL/GenBank/DDBJ databases">
        <authorList>
            <person name="Magalhaes I.L.F."/>
            <person name="Oliveira U."/>
            <person name="Santos F.R."/>
            <person name="Vidigal T.H.D.A."/>
            <person name="Brescovit A.D."/>
            <person name="Santos A.J."/>
        </authorList>
    </citation>
    <scope>NUCLEOTIDE SEQUENCE</scope>
    <source>
        <tissue evidence="1">Shoot tissue taken approximately 20 cm above the soil surface</tissue>
    </source>
</reference>
<proteinExistence type="predicted"/>
<accession>A0A0A9AHS9</accession>
<reference evidence="1" key="2">
    <citation type="journal article" date="2015" name="Data Brief">
        <title>Shoot transcriptome of the giant reed, Arundo donax.</title>
        <authorList>
            <person name="Barrero R.A."/>
            <person name="Guerrero F.D."/>
            <person name="Moolhuijzen P."/>
            <person name="Goolsby J.A."/>
            <person name="Tidwell J."/>
            <person name="Bellgard S.E."/>
            <person name="Bellgard M.I."/>
        </authorList>
    </citation>
    <scope>NUCLEOTIDE SEQUENCE</scope>
    <source>
        <tissue evidence="1">Shoot tissue taken approximately 20 cm above the soil surface</tissue>
    </source>
</reference>
<name>A0A0A9AHS9_ARUDO</name>
<evidence type="ECO:0000313" key="1">
    <source>
        <dbReference type="EMBL" id="JAD46617.1"/>
    </source>
</evidence>
<sequence>MSDHGKIQVNIRNENYKKKRETRLARNSYIISLRQNVMPLCHKTHSIK</sequence>
<dbReference type="EMBL" id="GBRH01251278">
    <property type="protein sequence ID" value="JAD46617.1"/>
    <property type="molecule type" value="Transcribed_RNA"/>
</dbReference>
<organism evidence="1">
    <name type="scientific">Arundo donax</name>
    <name type="common">Giant reed</name>
    <name type="synonym">Donax arundinaceus</name>
    <dbReference type="NCBI Taxonomy" id="35708"/>
    <lineage>
        <taxon>Eukaryota</taxon>
        <taxon>Viridiplantae</taxon>
        <taxon>Streptophyta</taxon>
        <taxon>Embryophyta</taxon>
        <taxon>Tracheophyta</taxon>
        <taxon>Spermatophyta</taxon>
        <taxon>Magnoliopsida</taxon>
        <taxon>Liliopsida</taxon>
        <taxon>Poales</taxon>
        <taxon>Poaceae</taxon>
        <taxon>PACMAD clade</taxon>
        <taxon>Arundinoideae</taxon>
        <taxon>Arundineae</taxon>
        <taxon>Arundo</taxon>
    </lineage>
</organism>